<dbReference type="AlphaFoldDB" id="A0A2T0X193"/>
<dbReference type="SUPFAM" id="SSF53474">
    <property type="entry name" value="alpha/beta-Hydrolases"/>
    <property type="match status" value="1"/>
</dbReference>
<keyword evidence="4" id="KW-1185">Reference proteome</keyword>
<proteinExistence type="predicted"/>
<gene>
    <name evidence="3" type="ORF">BCF33_1570</name>
</gene>
<evidence type="ECO:0000259" key="2">
    <source>
        <dbReference type="Pfam" id="PF07859"/>
    </source>
</evidence>
<dbReference type="RefSeq" id="WP_106160390.1">
    <property type="nucleotide sequence ID" value="NZ_PVTT01000002.1"/>
</dbReference>
<evidence type="ECO:0000313" key="3">
    <source>
        <dbReference type="EMBL" id="PRY92716.1"/>
    </source>
</evidence>
<reference evidence="3 4" key="1">
    <citation type="submission" date="2018-03" db="EMBL/GenBank/DDBJ databases">
        <title>Genomic Encyclopedia of Archaeal and Bacterial Type Strains, Phase II (KMG-II): from individual species to whole genera.</title>
        <authorList>
            <person name="Goeker M."/>
        </authorList>
    </citation>
    <scope>NUCLEOTIDE SEQUENCE [LARGE SCALE GENOMIC DNA]</scope>
    <source>
        <strain evidence="3 4">DSM 29318</strain>
    </source>
</reference>
<keyword evidence="1 3" id="KW-0378">Hydrolase</keyword>
<dbReference type="PANTHER" id="PTHR48081">
    <property type="entry name" value="AB HYDROLASE SUPERFAMILY PROTEIN C4A8.06C"/>
    <property type="match status" value="1"/>
</dbReference>
<accession>A0A2T0X193</accession>
<dbReference type="Gene3D" id="3.40.50.1820">
    <property type="entry name" value="alpha/beta hydrolase"/>
    <property type="match status" value="1"/>
</dbReference>
<dbReference type="Pfam" id="PF07859">
    <property type="entry name" value="Abhydrolase_3"/>
    <property type="match status" value="1"/>
</dbReference>
<dbReference type="OrthoDB" id="9771666at2"/>
<dbReference type="InterPro" id="IPR029058">
    <property type="entry name" value="AB_hydrolase_fold"/>
</dbReference>
<organism evidence="3 4">
    <name type="scientific">Hasllibacter halocynthiae</name>
    <dbReference type="NCBI Taxonomy" id="595589"/>
    <lineage>
        <taxon>Bacteria</taxon>
        <taxon>Pseudomonadati</taxon>
        <taxon>Pseudomonadota</taxon>
        <taxon>Alphaproteobacteria</taxon>
        <taxon>Rhodobacterales</taxon>
        <taxon>Roseobacteraceae</taxon>
        <taxon>Hasllibacter</taxon>
    </lineage>
</organism>
<comment type="caution">
    <text evidence="3">The sequence shown here is derived from an EMBL/GenBank/DDBJ whole genome shotgun (WGS) entry which is preliminary data.</text>
</comment>
<dbReference type="EMBL" id="PVTT01000002">
    <property type="protein sequence ID" value="PRY92716.1"/>
    <property type="molecule type" value="Genomic_DNA"/>
</dbReference>
<feature type="domain" description="Alpha/beta hydrolase fold-3" evidence="2">
    <location>
        <begin position="67"/>
        <end position="175"/>
    </location>
</feature>
<dbReference type="InterPro" id="IPR013094">
    <property type="entry name" value="AB_hydrolase_3"/>
</dbReference>
<evidence type="ECO:0000256" key="1">
    <source>
        <dbReference type="ARBA" id="ARBA00022801"/>
    </source>
</evidence>
<dbReference type="PANTHER" id="PTHR48081:SF33">
    <property type="entry name" value="KYNURENINE FORMAMIDASE"/>
    <property type="match status" value="1"/>
</dbReference>
<dbReference type="GO" id="GO:0016787">
    <property type="term" value="F:hydrolase activity"/>
    <property type="evidence" value="ECO:0007669"/>
    <property type="project" value="UniProtKB-KW"/>
</dbReference>
<name>A0A2T0X193_9RHOB</name>
<protein>
    <submittedName>
        <fullName evidence="3">Alpha/beta hydrolase family protein</fullName>
    </submittedName>
</protein>
<evidence type="ECO:0000313" key="4">
    <source>
        <dbReference type="Proteomes" id="UP000238801"/>
    </source>
</evidence>
<dbReference type="Proteomes" id="UP000238801">
    <property type="component" value="Unassembled WGS sequence"/>
</dbReference>
<sequence>MDLTDEYENAKYVPDAEAIRDGWEADSRDFRAAQQALGRAALNLAYGPGERERWDLFMPAARPEGLMVFVHGGYWRLMGREWFGHLARGAMERGWGVAMPSYPLAPDARIGGIAGAVRRAVLAACARVPAGPLVLTGHSAGGHLAARTAEGLEGAARDRLSRVVPISPVSDLRPLMRTAMNADLGIDPPEAAAESPALRPAPGVPGTVWVGSEERPAFLDQARWLADAWGWPLRVDPGRHHFDVVDGLADPGSPLMDAALG</sequence>
<dbReference type="InterPro" id="IPR050300">
    <property type="entry name" value="GDXG_lipolytic_enzyme"/>
</dbReference>